<dbReference type="Pfam" id="PF10099">
    <property type="entry name" value="RskA_C"/>
    <property type="match status" value="1"/>
</dbReference>
<evidence type="ECO:0000259" key="12">
    <source>
        <dbReference type="Pfam" id="PF10099"/>
    </source>
</evidence>
<evidence type="ECO:0000256" key="3">
    <source>
        <dbReference type="ARBA" id="ARBA00022475"/>
    </source>
</evidence>
<dbReference type="EMBL" id="WBKG01000022">
    <property type="protein sequence ID" value="KAB1985981.1"/>
    <property type="molecule type" value="Genomic_DNA"/>
</dbReference>
<dbReference type="RefSeq" id="WP_151471628.1">
    <property type="nucleotide sequence ID" value="NZ_WBKG01000022.1"/>
</dbReference>
<dbReference type="Gene3D" id="1.10.10.1320">
    <property type="entry name" value="Anti-sigma factor, zinc-finger domain"/>
    <property type="match status" value="1"/>
</dbReference>
<keyword evidence="6" id="KW-0805">Transcription regulation</keyword>
<evidence type="ECO:0000313" key="14">
    <source>
        <dbReference type="EMBL" id="KAB1985981.1"/>
    </source>
</evidence>
<evidence type="ECO:0000256" key="2">
    <source>
        <dbReference type="ARBA" id="ARBA00004236"/>
    </source>
</evidence>
<comment type="subcellular location">
    <subcellularLocation>
        <location evidence="2">Cell membrane</location>
    </subcellularLocation>
    <subcellularLocation>
        <location evidence="1">Membrane</location>
        <topology evidence="1">Single-pass membrane protein</topology>
    </subcellularLocation>
</comment>
<keyword evidence="15" id="KW-1185">Reference proteome</keyword>
<dbReference type="Proteomes" id="UP000442990">
    <property type="component" value="Unassembled WGS sequence"/>
</dbReference>
<dbReference type="InterPro" id="IPR027383">
    <property type="entry name" value="Znf_put"/>
</dbReference>
<keyword evidence="4" id="KW-0812">Transmembrane</keyword>
<keyword evidence="8" id="KW-0804">Transcription</keyword>
<proteinExistence type="predicted"/>
<dbReference type="AlphaFoldDB" id="A0A7J5DAZ5"/>
<dbReference type="GO" id="GO:0016989">
    <property type="term" value="F:sigma factor antagonist activity"/>
    <property type="evidence" value="ECO:0007669"/>
    <property type="project" value="TreeGrafter"/>
</dbReference>
<comment type="caution">
    <text evidence="14">The sequence shown here is derived from an EMBL/GenBank/DDBJ whole genome shotgun (WGS) entry which is preliminary data.</text>
</comment>
<evidence type="ECO:0000313" key="15">
    <source>
        <dbReference type="Proteomes" id="UP000442990"/>
    </source>
</evidence>
<feature type="region of interest" description="Disordered" evidence="11">
    <location>
        <begin position="223"/>
        <end position="244"/>
    </location>
</feature>
<dbReference type="Pfam" id="PF13490">
    <property type="entry name" value="zf-HC2"/>
    <property type="match status" value="1"/>
</dbReference>
<keyword evidence="3" id="KW-1003">Cell membrane</keyword>
<evidence type="ECO:0000259" key="13">
    <source>
        <dbReference type="Pfam" id="PF13490"/>
    </source>
</evidence>
<evidence type="ECO:0000256" key="10">
    <source>
        <dbReference type="ARBA" id="ARBA00030803"/>
    </source>
</evidence>
<keyword evidence="5" id="KW-1133">Transmembrane helix</keyword>
<sequence length="244" mass="25555">MTAAEDPHQLVGAYVLHALPAAEEASFENHLAGCAACRNEVAELSEVTLRLASAQDATPSPELRRQVLERIARTRQERLPRALPVHRRALRTALAACLALAAALGGVAVWQHTRAEDARAEVSAQKAQASVLSDLLTARDATISTQRLDDGADIGVVSSRSQGRAAFIASDLPRLKNDQVYELWYAAESGALRPAGLLPGSGGGQARLLHGSLDDVSAVGITAEPAGGSRQPTSKPLGIVTVPA</sequence>
<dbReference type="PANTHER" id="PTHR37461">
    <property type="entry name" value="ANTI-SIGMA-K FACTOR RSKA"/>
    <property type="match status" value="1"/>
</dbReference>
<keyword evidence="7" id="KW-0472">Membrane</keyword>
<evidence type="ECO:0000256" key="4">
    <source>
        <dbReference type="ARBA" id="ARBA00022692"/>
    </source>
</evidence>
<evidence type="ECO:0000256" key="11">
    <source>
        <dbReference type="SAM" id="MobiDB-lite"/>
    </source>
</evidence>
<dbReference type="InterPro" id="IPR051474">
    <property type="entry name" value="Anti-sigma-K/W_factor"/>
</dbReference>
<dbReference type="GO" id="GO:0005886">
    <property type="term" value="C:plasma membrane"/>
    <property type="evidence" value="ECO:0007669"/>
    <property type="project" value="UniProtKB-SubCell"/>
</dbReference>
<evidence type="ECO:0000256" key="5">
    <source>
        <dbReference type="ARBA" id="ARBA00022989"/>
    </source>
</evidence>
<organism evidence="14 15">
    <name type="scientific">Streptomyces triticiradicis</name>
    <dbReference type="NCBI Taxonomy" id="2651189"/>
    <lineage>
        <taxon>Bacteria</taxon>
        <taxon>Bacillati</taxon>
        <taxon>Actinomycetota</taxon>
        <taxon>Actinomycetes</taxon>
        <taxon>Kitasatosporales</taxon>
        <taxon>Streptomycetaceae</taxon>
        <taxon>Streptomyces</taxon>
    </lineage>
</organism>
<protein>
    <recommendedName>
        <fullName evidence="10">Regulator of SigK</fullName>
    </recommendedName>
    <alternativeName>
        <fullName evidence="9">Sigma-K anti-sigma factor RskA</fullName>
    </alternativeName>
</protein>
<name>A0A7J5DAZ5_9ACTN</name>
<dbReference type="InterPro" id="IPR041916">
    <property type="entry name" value="Anti_sigma_zinc_sf"/>
</dbReference>
<evidence type="ECO:0000256" key="9">
    <source>
        <dbReference type="ARBA" id="ARBA00029829"/>
    </source>
</evidence>
<dbReference type="InterPro" id="IPR018764">
    <property type="entry name" value="RskA_C"/>
</dbReference>
<dbReference type="PANTHER" id="PTHR37461:SF1">
    <property type="entry name" value="ANTI-SIGMA-K FACTOR RSKA"/>
    <property type="match status" value="1"/>
</dbReference>
<reference evidence="14 15" key="1">
    <citation type="submission" date="2019-09" db="EMBL/GenBank/DDBJ databases">
        <title>Isolation and identification of active actinomycetes.</title>
        <authorList>
            <person name="Yu Z."/>
            <person name="Han C."/>
            <person name="Yu B."/>
        </authorList>
    </citation>
    <scope>NUCLEOTIDE SEQUENCE [LARGE SCALE GENOMIC DNA]</scope>
    <source>
        <strain evidence="14 15">NEAU-H2</strain>
    </source>
</reference>
<evidence type="ECO:0000256" key="8">
    <source>
        <dbReference type="ARBA" id="ARBA00023163"/>
    </source>
</evidence>
<evidence type="ECO:0000256" key="1">
    <source>
        <dbReference type="ARBA" id="ARBA00004167"/>
    </source>
</evidence>
<accession>A0A7J5DAZ5</accession>
<evidence type="ECO:0000256" key="7">
    <source>
        <dbReference type="ARBA" id="ARBA00023136"/>
    </source>
</evidence>
<dbReference type="GO" id="GO:0006417">
    <property type="term" value="P:regulation of translation"/>
    <property type="evidence" value="ECO:0007669"/>
    <property type="project" value="TreeGrafter"/>
</dbReference>
<feature type="domain" description="Putative zinc-finger" evidence="13">
    <location>
        <begin position="8"/>
        <end position="38"/>
    </location>
</feature>
<gene>
    <name evidence="14" type="ORF">F8144_24405</name>
</gene>
<evidence type="ECO:0000256" key="6">
    <source>
        <dbReference type="ARBA" id="ARBA00023015"/>
    </source>
</evidence>
<feature type="domain" description="Anti-sigma K factor RskA C-terminal" evidence="12">
    <location>
        <begin position="98"/>
        <end position="236"/>
    </location>
</feature>